<feature type="domain" description="Protein kinase" evidence="1">
    <location>
        <begin position="88"/>
        <end position="424"/>
    </location>
</feature>
<dbReference type="InterPro" id="IPR038305">
    <property type="entry name" value="HeLo_sf"/>
</dbReference>
<dbReference type="PANTHER" id="PTHR37542">
    <property type="entry name" value="HELO DOMAIN-CONTAINING PROTEIN-RELATED"/>
    <property type="match status" value="1"/>
</dbReference>
<dbReference type="PANTHER" id="PTHR37542:SF3">
    <property type="entry name" value="PRION-INHIBITION AND PROPAGATION HELO DOMAIN-CONTAINING PROTEIN"/>
    <property type="match status" value="1"/>
</dbReference>
<dbReference type="InterPro" id="IPR000719">
    <property type="entry name" value="Prot_kinase_dom"/>
</dbReference>
<dbReference type="SUPFAM" id="SSF56112">
    <property type="entry name" value="Protein kinase-like (PK-like)"/>
    <property type="match status" value="1"/>
</dbReference>
<organism evidence="2 3">
    <name type="scientific">Parascedosporium putredinis</name>
    <dbReference type="NCBI Taxonomy" id="1442378"/>
    <lineage>
        <taxon>Eukaryota</taxon>
        <taxon>Fungi</taxon>
        <taxon>Dikarya</taxon>
        <taxon>Ascomycota</taxon>
        <taxon>Pezizomycotina</taxon>
        <taxon>Sordariomycetes</taxon>
        <taxon>Hypocreomycetidae</taxon>
        <taxon>Microascales</taxon>
        <taxon>Microascaceae</taxon>
        <taxon>Parascedosporium</taxon>
    </lineage>
</organism>
<dbReference type="Proteomes" id="UP000838763">
    <property type="component" value="Unassembled WGS sequence"/>
</dbReference>
<dbReference type="OrthoDB" id="1911848at2759"/>
<accession>A0A9P1H4E8</accession>
<dbReference type="EMBL" id="CALLCH030000013">
    <property type="protein sequence ID" value="CAI4215792.1"/>
    <property type="molecule type" value="Genomic_DNA"/>
</dbReference>
<dbReference type="PROSITE" id="PS50011">
    <property type="entry name" value="PROTEIN_KINASE_DOM"/>
    <property type="match status" value="1"/>
</dbReference>
<keyword evidence="3" id="KW-1185">Reference proteome</keyword>
<dbReference type="GO" id="GO:0005524">
    <property type="term" value="F:ATP binding"/>
    <property type="evidence" value="ECO:0007669"/>
    <property type="project" value="InterPro"/>
</dbReference>
<dbReference type="InterPro" id="IPR011009">
    <property type="entry name" value="Kinase-like_dom_sf"/>
</dbReference>
<evidence type="ECO:0000259" key="1">
    <source>
        <dbReference type="PROSITE" id="PS50011"/>
    </source>
</evidence>
<evidence type="ECO:0000313" key="3">
    <source>
        <dbReference type="Proteomes" id="UP000838763"/>
    </source>
</evidence>
<gene>
    <name evidence="2" type="ORF">PPNO1_LOCUS5469</name>
</gene>
<protein>
    <recommendedName>
        <fullName evidence="1">Protein kinase domain-containing protein</fullName>
    </recommendedName>
</protein>
<sequence length="600" mass="68242">MEARPKDWATAPEITNFGHALEGKLKLKSPEFVQLTLAALAGMRDKFIEASDLISKYATTSVQLAHSSPKQTKLLKTWGKFVKRSPSPRSIHDVSTGAASEASEEQLVKSKSRAGLSMKWITSDKSAILVLLESIEKTNNLLLELLHPMLHHQIDRRAEMSILDSVDHDTLIKTERLPNGSMIFSIQSGGGGQMESLQDLIRRESTPLPLGHRFEIAKRLATAVLRLHSVRWLHKSIRSDNIVYFRSEDESNRPFYEQNGQSTRTERPHRVTPTTLSHALSDFYLLGWDLSRPDHPSELSETLSVSTAGFQTKRDAIRSYSHPEVHPESETMRQRYRSEFDIYSLGLILLEIGLWRTIDTIRIRSQNDSEFRLKVQTEYCDKLLPKMGEVYWRAVQRCLNNDFGISEDALSRSDFPLQQYIPFLLSISQYPCFWHLYTILTWPPARWPVALSVDAEPFKAVSHILIPLPISDESRSLPGLHPPHTCADPASQAHSSQQNFIPAQRDKMRLLNAWTLEIEEFGARKTPPYAILSHTWGEGEVLLQDIQAGKEKALKGYPKIAGCCKQAREDGFEHVVSLGTLDERGSIKENTHLDRYMLYR</sequence>
<dbReference type="GO" id="GO:0004672">
    <property type="term" value="F:protein kinase activity"/>
    <property type="evidence" value="ECO:0007669"/>
    <property type="project" value="InterPro"/>
</dbReference>
<dbReference type="Gene3D" id="1.20.120.1020">
    <property type="entry name" value="Prion-inhibition and propagation, HeLo domain"/>
    <property type="match status" value="1"/>
</dbReference>
<name>A0A9P1H4E8_9PEZI</name>
<evidence type="ECO:0000313" key="2">
    <source>
        <dbReference type="EMBL" id="CAI4215792.1"/>
    </source>
</evidence>
<dbReference type="Gene3D" id="1.10.510.10">
    <property type="entry name" value="Transferase(Phosphotransferase) domain 1"/>
    <property type="match status" value="1"/>
</dbReference>
<dbReference type="AlphaFoldDB" id="A0A9P1H4E8"/>
<reference evidence="2" key="1">
    <citation type="submission" date="2022-11" db="EMBL/GenBank/DDBJ databases">
        <authorList>
            <person name="Scott C."/>
            <person name="Bruce N."/>
        </authorList>
    </citation>
    <scope>NUCLEOTIDE SEQUENCE</scope>
</reference>
<comment type="caution">
    <text evidence="2">The sequence shown here is derived from an EMBL/GenBank/DDBJ whole genome shotgun (WGS) entry which is preliminary data.</text>
</comment>
<proteinExistence type="predicted"/>